<dbReference type="Proteomes" id="UP000319756">
    <property type="component" value="Chromosome"/>
</dbReference>
<dbReference type="KEGG" id="sale:EPH95_12330"/>
<protein>
    <submittedName>
        <fullName evidence="2">Uncharacterized protein</fullName>
    </submittedName>
</protein>
<dbReference type="RefSeq" id="WP_142090395.1">
    <property type="nucleotide sequence ID" value="NZ_CP035485.1"/>
</dbReference>
<keyword evidence="3" id="KW-1185">Reference proteome</keyword>
<name>A0A514LJ51_9BACI</name>
<dbReference type="EMBL" id="CP035485">
    <property type="protein sequence ID" value="QDI91867.1"/>
    <property type="molecule type" value="Genomic_DNA"/>
</dbReference>
<feature type="transmembrane region" description="Helical" evidence="1">
    <location>
        <begin position="71"/>
        <end position="88"/>
    </location>
</feature>
<evidence type="ECO:0000313" key="2">
    <source>
        <dbReference type="EMBL" id="QDI91867.1"/>
    </source>
</evidence>
<keyword evidence="1" id="KW-0812">Transmembrane</keyword>
<keyword evidence="1" id="KW-1133">Transmembrane helix</keyword>
<sequence>MELFILVLLVFLLFAFAAGIAVYLLFAFGVFRLAKRGGIENAWLAFIPIAQYYTLSMVVWDRVPAGFRDVLPWLLIGLSVTQFPLFMLEIIFPPLVILAILLWFVTLGLVLYTLFELFRKYSDQYVVLLVFSILTLGLVGWIATFAIRNNEERPVDQARAA</sequence>
<keyword evidence="1" id="KW-0472">Membrane</keyword>
<feature type="transmembrane region" description="Helical" evidence="1">
    <location>
        <begin position="6"/>
        <end position="30"/>
    </location>
</feature>
<dbReference type="AlphaFoldDB" id="A0A514LJ51"/>
<evidence type="ECO:0000256" key="1">
    <source>
        <dbReference type="SAM" id="Phobius"/>
    </source>
</evidence>
<dbReference type="OrthoDB" id="2881369at2"/>
<evidence type="ECO:0000313" key="3">
    <source>
        <dbReference type="Proteomes" id="UP000319756"/>
    </source>
</evidence>
<organism evidence="2 3">
    <name type="scientific">Salicibibacter halophilus</name>
    <dbReference type="NCBI Taxonomy" id="2502791"/>
    <lineage>
        <taxon>Bacteria</taxon>
        <taxon>Bacillati</taxon>
        <taxon>Bacillota</taxon>
        <taxon>Bacilli</taxon>
        <taxon>Bacillales</taxon>
        <taxon>Bacillaceae</taxon>
        <taxon>Salicibibacter</taxon>
    </lineage>
</organism>
<accession>A0A514LJ51</accession>
<reference evidence="3" key="1">
    <citation type="submission" date="2019-01" db="EMBL/GenBank/DDBJ databases">
        <title>Genomic analysis of Salicibibacter sp. NKC3-5.</title>
        <authorList>
            <person name="Oh Y.J."/>
        </authorList>
    </citation>
    <scope>NUCLEOTIDE SEQUENCE [LARGE SCALE GENOMIC DNA]</scope>
    <source>
        <strain evidence="3">NKC3-5</strain>
    </source>
</reference>
<proteinExistence type="predicted"/>
<feature type="transmembrane region" description="Helical" evidence="1">
    <location>
        <begin position="127"/>
        <end position="147"/>
    </location>
</feature>
<feature type="transmembrane region" description="Helical" evidence="1">
    <location>
        <begin position="95"/>
        <end position="115"/>
    </location>
</feature>
<gene>
    <name evidence="2" type="ORF">EPH95_12330</name>
</gene>